<gene>
    <name evidence="3" type="ORF">M501DRAFT_1002628</name>
</gene>
<evidence type="ECO:0000313" key="3">
    <source>
        <dbReference type="EMBL" id="KAF2840302.1"/>
    </source>
</evidence>
<keyword evidence="1" id="KW-0175">Coiled coil</keyword>
<name>A0A9P4SCY8_9PEZI</name>
<evidence type="ECO:0000256" key="1">
    <source>
        <dbReference type="SAM" id="Coils"/>
    </source>
</evidence>
<dbReference type="EMBL" id="MU006093">
    <property type="protein sequence ID" value="KAF2840302.1"/>
    <property type="molecule type" value="Genomic_DNA"/>
</dbReference>
<evidence type="ECO:0000256" key="2">
    <source>
        <dbReference type="SAM" id="MobiDB-lite"/>
    </source>
</evidence>
<protein>
    <submittedName>
        <fullName evidence="3">Uncharacterized protein</fullName>
    </submittedName>
</protein>
<feature type="compositionally biased region" description="Pro residues" evidence="2">
    <location>
        <begin position="293"/>
        <end position="302"/>
    </location>
</feature>
<feature type="region of interest" description="Disordered" evidence="2">
    <location>
        <begin position="1"/>
        <end position="433"/>
    </location>
</feature>
<sequence length="505" mass="56751">MDRDRDRDRDRRPYDRDRYGSGAGESYRPARSPPRRPPPPAGDTYVPDSRRAPRTRSRSPEYRRRSRSPPRNLYRDTGTYRARERSPPPRREFSPRREDYRGTYRNEYREGRGRSPIRETRYARSPVRTRERSPVAPPLKRSRDVSPVGSRGMRSPAPSKRERHVSPRRARYVDDTYGSRPASRAHSPRRPGYTPSYDGRRSPPLETAPAFRPRSRSPRRVERVDPYTVDNWRRRSPSPRAGYPVDTARSPYPANPTERSPIPKRDSPPPRERSYNAPPSGPSYRNGDSSYARPPPSGPPTGPRNFPAAAISPPAGPSSSSISISAHNRAPNNPLLSAPSRPRGGGGRGGYGRDPSYDYPPRDYPTRRGSAHWTGRGSGPPPSYAHSGPPAGPRGPPFRGSHNSTSTTYPRTQRFRDHLSDLPSIVPGGQLLPEYEPAKAAKIEKLEEEARKLREAIKAKEDAKRKGEREWANLEREAENAGLRSELAEASLRALNGEDMSGSAF</sequence>
<dbReference type="OrthoDB" id="5424692at2759"/>
<comment type="caution">
    <text evidence="3">The sequence shown here is derived from an EMBL/GenBank/DDBJ whole genome shotgun (WGS) entry which is preliminary data.</text>
</comment>
<feature type="compositionally biased region" description="Basic residues" evidence="2">
    <location>
        <begin position="161"/>
        <end position="170"/>
    </location>
</feature>
<feature type="compositionally biased region" description="Gly residues" evidence="2">
    <location>
        <begin position="343"/>
        <end position="352"/>
    </location>
</feature>
<dbReference type="Proteomes" id="UP000799429">
    <property type="component" value="Unassembled WGS sequence"/>
</dbReference>
<organism evidence="3 4">
    <name type="scientific">Patellaria atrata CBS 101060</name>
    <dbReference type="NCBI Taxonomy" id="1346257"/>
    <lineage>
        <taxon>Eukaryota</taxon>
        <taxon>Fungi</taxon>
        <taxon>Dikarya</taxon>
        <taxon>Ascomycota</taxon>
        <taxon>Pezizomycotina</taxon>
        <taxon>Dothideomycetes</taxon>
        <taxon>Dothideomycetes incertae sedis</taxon>
        <taxon>Patellariales</taxon>
        <taxon>Patellariaceae</taxon>
        <taxon>Patellaria</taxon>
    </lineage>
</organism>
<feature type="compositionally biased region" description="Polar residues" evidence="2">
    <location>
        <begin position="401"/>
        <end position="411"/>
    </location>
</feature>
<accession>A0A9P4SCY8</accession>
<feature type="compositionally biased region" description="Pro residues" evidence="2">
    <location>
        <begin position="31"/>
        <end position="41"/>
    </location>
</feature>
<feature type="coiled-coil region" evidence="1">
    <location>
        <begin position="436"/>
        <end position="477"/>
    </location>
</feature>
<feature type="compositionally biased region" description="Basic and acidic residues" evidence="2">
    <location>
        <begin position="261"/>
        <end position="274"/>
    </location>
</feature>
<keyword evidence="4" id="KW-1185">Reference proteome</keyword>
<evidence type="ECO:0000313" key="4">
    <source>
        <dbReference type="Proteomes" id="UP000799429"/>
    </source>
</evidence>
<feature type="compositionally biased region" description="Basic and acidic residues" evidence="2">
    <location>
        <begin position="1"/>
        <end position="19"/>
    </location>
</feature>
<reference evidence="3" key="1">
    <citation type="journal article" date="2020" name="Stud. Mycol.">
        <title>101 Dothideomycetes genomes: a test case for predicting lifestyles and emergence of pathogens.</title>
        <authorList>
            <person name="Haridas S."/>
            <person name="Albert R."/>
            <person name="Binder M."/>
            <person name="Bloem J."/>
            <person name="Labutti K."/>
            <person name="Salamov A."/>
            <person name="Andreopoulos B."/>
            <person name="Baker S."/>
            <person name="Barry K."/>
            <person name="Bills G."/>
            <person name="Bluhm B."/>
            <person name="Cannon C."/>
            <person name="Castanera R."/>
            <person name="Culley D."/>
            <person name="Daum C."/>
            <person name="Ezra D."/>
            <person name="Gonzalez J."/>
            <person name="Henrissat B."/>
            <person name="Kuo A."/>
            <person name="Liang C."/>
            <person name="Lipzen A."/>
            <person name="Lutzoni F."/>
            <person name="Magnuson J."/>
            <person name="Mondo S."/>
            <person name="Nolan M."/>
            <person name="Ohm R."/>
            <person name="Pangilinan J."/>
            <person name="Park H.-J."/>
            <person name="Ramirez L."/>
            <person name="Alfaro M."/>
            <person name="Sun H."/>
            <person name="Tritt A."/>
            <person name="Yoshinaga Y."/>
            <person name="Zwiers L.-H."/>
            <person name="Turgeon B."/>
            <person name="Goodwin S."/>
            <person name="Spatafora J."/>
            <person name="Crous P."/>
            <person name="Grigoriev I."/>
        </authorList>
    </citation>
    <scope>NUCLEOTIDE SEQUENCE</scope>
    <source>
        <strain evidence="3">CBS 101060</strain>
    </source>
</reference>
<feature type="compositionally biased region" description="Low complexity" evidence="2">
    <location>
        <begin position="307"/>
        <end position="326"/>
    </location>
</feature>
<proteinExistence type="predicted"/>
<dbReference type="AlphaFoldDB" id="A0A9P4SCY8"/>
<feature type="compositionally biased region" description="Basic and acidic residues" evidence="2">
    <location>
        <begin position="81"/>
        <end position="133"/>
    </location>
</feature>